<evidence type="ECO:0000313" key="2">
    <source>
        <dbReference type="Proteomes" id="UP001155077"/>
    </source>
</evidence>
<dbReference type="RefSeq" id="WP_252115861.1">
    <property type="nucleotide sequence ID" value="NZ_JAMSCK010000020.1"/>
</dbReference>
<dbReference type="Proteomes" id="UP001155077">
    <property type="component" value="Unassembled WGS sequence"/>
</dbReference>
<dbReference type="EMBL" id="JAMSCK010000020">
    <property type="protein sequence ID" value="MCM8571147.1"/>
    <property type="molecule type" value="Genomic_DNA"/>
</dbReference>
<evidence type="ECO:0000313" key="1">
    <source>
        <dbReference type="EMBL" id="MCM8571147.1"/>
    </source>
</evidence>
<organism evidence="1 2">
    <name type="scientific">Gramella jeungdoensis</name>
    <dbReference type="NCBI Taxonomy" id="708091"/>
    <lineage>
        <taxon>Bacteria</taxon>
        <taxon>Pseudomonadati</taxon>
        <taxon>Bacteroidota</taxon>
        <taxon>Flavobacteriia</taxon>
        <taxon>Flavobacteriales</taxon>
        <taxon>Flavobacteriaceae</taxon>
        <taxon>Christiangramia</taxon>
    </lineage>
</organism>
<accession>A0ABT0Z5Y3</accession>
<protein>
    <submittedName>
        <fullName evidence="1">Uncharacterized protein</fullName>
    </submittedName>
</protein>
<comment type="caution">
    <text evidence="1">The sequence shown here is derived from an EMBL/GenBank/DDBJ whole genome shotgun (WGS) entry which is preliminary data.</text>
</comment>
<proteinExistence type="predicted"/>
<name>A0ABT0Z5Y3_9FLAO</name>
<sequence length="235" mass="28144">MVKRAEIIRIDLDYPIKYDKDRYEENESFYLEKFSKSLFPIDESEEDEKELENDIDYEYSGIEKWESDKYKFSTKIKLTTTNGEISIPLRILFKTISDKDLLITLALINDLNPIVEYEFYEVGEKFGYSDSTIVKKNDTIIKSFKLQNKNEQLLEIHKYIREITKNASDADLKKLSLDYMNQIEEERLEIEMAEYEEMQSKLDYEAEKKSLGFNDEYYNDQLDMDQQSPEFWDTQ</sequence>
<reference evidence="1" key="1">
    <citation type="submission" date="2022-06" db="EMBL/GenBank/DDBJ databases">
        <title>Gramella sediminis sp. nov., isolated from deep-sea sediment of the Indian Ocean.</title>
        <authorList>
            <person name="Yang L."/>
        </authorList>
    </citation>
    <scope>NUCLEOTIDE SEQUENCE</scope>
    <source>
        <strain evidence="1">HMD3159</strain>
    </source>
</reference>
<keyword evidence="2" id="KW-1185">Reference proteome</keyword>
<gene>
    <name evidence="1" type="ORF">NE848_17275</name>
</gene>